<dbReference type="PANTHER" id="PTHR47847">
    <property type="entry name" value="FCS-LIKE ZINC FINGER 17"/>
    <property type="match status" value="1"/>
</dbReference>
<evidence type="ECO:0000256" key="3">
    <source>
        <dbReference type="ARBA" id="ARBA00022771"/>
    </source>
</evidence>
<dbReference type="EMBL" id="JAWXYG010000006">
    <property type="protein sequence ID" value="KAK4269019.1"/>
    <property type="molecule type" value="Genomic_DNA"/>
</dbReference>
<dbReference type="InterPro" id="IPR044181">
    <property type="entry name" value="FLZ17/18"/>
</dbReference>
<gene>
    <name evidence="6" type="ORF">QN277_022228</name>
</gene>
<accession>A0AAE1MKQ3</accession>
<dbReference type="GO" id="GO:0008270">
    <property type="term" value="F:zinc ion binding"/>
    <property type="evidence" value="ECO:0007669"/>
    <property type="project" value="UniProtKB-KW"/>
</dbReference>
<name>A0AAE1MKQ3_9FABA</name>
<evidence type="ECO:0000313" key="7">
    <source>
        <dbReference type="Proteomes" id="UP001293593"/>
    </source>
</evidence>
<dbReference type="PROSITE" id="PS51795">
    <property type="entry name" value="ZF_FLZ"/>
    <property type="match status" value="1"/>
</dbReference>
<organism evidence="6 7">
    <name type="scientific">Acacia crassicarpa</name>
    <name type="common">northern wattle</name>
    <dbReference type="NCBI Taxonomy" id="499986"/>
    <lineage>
        <taxon>Eukaryota</taxon>
        <taxon>Viridiplantae</taxon>
        <taxon>Streptophyta</taxon>
        <taxon>Embryophyta</taxon>
        <taxon>Tracheophyta</taxon>
        <taxon>Spermatophyta</taxon>
        <taxon>Magnoliopsida</taxon>
        <taxon>eudicotyledons</taxon>
        <taxon>Gunneridae</taxon>
        <taxon>Pentapetalae</taxon>
        <taxon>rosids</taxon>
        <taxon>fabids</taxon>
        <taxon>Fabales</taxon>
        <taxon>Fabaceae</taxon>
        <taxon>Caesalpinioideae</taxon>
        <taxon>mimosoid clade</taxon>
        <taxon>Acacieae</taxon>
        <taxon>Acacia</taxon>
    </lineage>
</organism>
<sequence length="151" mass="17698">MELLSDFSKSSCGESFMNVGLRLLPQITSCSNKSNNVLLKSAVIRTRKQTSRPILEDFCYLKTCNLCNKKLSPEKDIYMYRGDQGFCSIGCRNRQIVMDDMKELERSRKKKTVSSNYRHCWNESRRLETRLILKDLQMQRLKSKPIPCHHQ</sequence>
<dbReference type="Pfam" id="PF04570">
    <property type="entry name" value="zf-FLZ"/>
    <property type="match status" value="1"/>
</dbReference>
<keyword evidence="2" id="KW-0479">Metal-binding</keyword>
<evidence type="ECO:0000313" key="6">
    <source>
        <dbReference type="EMBL" id="KAK4269019.1"/>
    </source>
</evidence>
<protein>
    <recommendedName>
        <fullName evidence="5">FLZ-type domain-containing protein</fullName>
    </recommendedName>
</protein>
<evidence type="ECO:0000256" key="4">
    <source>
        <dbReference type="PROSITE-ProRule" id="PRU01131"/>
    </source>
</evidence>
<dbReference type="PANTHER" id="PTHR47847:SF2">
    <property type="entry name" value="FCS-LIKE ZINC FINGER 17-RELATED"/>
    <property type="match status" value="1"/>
</dbReference>
<dbReference type="Proteomes" id="UP001293593">
    <property type="component" value="Unassembled WGS sequence"/>
</dbReference>
<feature type="domain" description="FLZ-type" evidence="5">
    <location>
        <begin position="59"/>
        <end position="103"/>
    </location>
</feature>
<evidence type="ECO:0000256" key="2">
    <source>
        <dbReference type="ARBA" id="ARBA00022723"/>
    </source>
</evidence>
<comment type="caution">
    <text evidence="6">The sequence shown here is derived from an EMBL/GenBank/DDBJ whole genome shotgun (WGS) entry which is preliminary data.</text>
</comment>
<feature type="zinc finger region" description="FLZ-type" evidence="4">
    <location>
        <begin position="59"/>
        <end position="103"/>
    </location>
</feature>
<evidence type="ECO:0000259" key="5">
    <source>
        <dbReference type="PROSITE" id="PS51795"/>
    </source>
</evidence>
<evidence type="ECO:0000256" key="1">
    <source>
        <dbReference type="ARBA" id="ARBA00009374"/>
    </source>
</evidence>
<keyword evidence="3" id="KW-0862">Zinc</keyword>
<proteinExistence type="inferred from homology"/>
<dbReference type="InterPro" id="IPR007650">
    <property type="entry name" value="Zf-FLZ_dom"/>
</dbReference>
<keyword evidence="7" id="KW-1185">Reference proteome</keyword>
<comment type="similarity">
    <text evidence="1">Belongs to the FLZ family.</text>
</comment>
<reference evidence="6" key="1">
    <citation type="submission" date="2023-10" db="EMBL/GenBank/DDBJ databases">
        <title>Chromosome-level genome of the transformable northern wattle, Acacia crassicarpa.</title>
        <authorList>
            <person name="Massaro I."/>
            <person name="Sinha N.R."/>
            <person name="Poethig S."/>
            <person name="Leichty A.R."/>
        </authorList>
    </citation>
    <scope>NUCLEOTIDE SEQUENCE</scope>
    <source>
        <strain evidence="6">Acra3RX</strain>
        <tissue evidence="6">Leaf</tissue>
    </source>
</reference>
<dbReference type="AlphaFoldDB" id="A0AAE1MKQ3"/>
<keyword evidence="3" id="KW-0863">Zinc-finger</keyword>